<keyword evidence="2" id="KW-0472">Membrane</keyword>
<feature type="region of interest" description="Disordered" evidence="1">
    <location>
        <begin position="146"/>
        <end position="175"/>
    </location>
</feature>
<dbReference type="AlphaFoldDB" id="A0A7W7VH87"/>
<reference evidence="3 4" key="1">
    <citation type="submission" date="2020-08" db="EMBL/GenBank/DDBJ databases">
        <title>Genomic Encyclopedia of Type Strains, Phase III (KMG-III): the genomes of soil and plant-associated and newly described type strains.</title>
        <authorList>
            <person name="Whitman W."/>
        </authorList>
    </citation>
    <scope>NUCLEOTIDE SEQUENCE [LARGE SCALE GENOMIC DNA]</scope>
    <source>
        <strain evidence="3 4">CECT 8960</strain>
    </source>
</reference>
<comment type="caution">
    <text evidence="3">The sequence shown here is derived from an EMBL/GenBank/DDBJ whole genome shotgun (WGS) entry which is preliminary data.</text>
</comment>
<feature type="compositionally biased region" description="Basic and acidic residues" evidence="1">
    <location>
        <begin position="146"/>
        <end position="159"/>
    </location>
</feature>
<keyword evidence="2" id="KW-1133">Transmembrane helix</keyword>
<proteinExistence type="predicted"/>
<dbReference type="RefSeq" id="WP_184814324.1">
    <property type="nucleotide sequence ID" value="NZ_JACHJQ010000007.1"/>
</dbReference>
<gene>
    <name evidence="3" type="ORF">FHR82_006515</name>
</gene>
<feature type="transmembrane region" description="Helical" evidence="2">
    <location>
        <begin position="57"/>
        <end position="75"/>
    </location>
</feature>
<dbReference type="EMBL" id="JACHJQ010000007">
    <property type="protein sequence ID" value="MBB4910257.1"/>
    <property type="molecule type" value="Genomic_DNA"/>
</dbReference>
<sequence length="175" mass="18212">MAKRPLWMILVLLLGAAAALWGADELSWVPENPDPREDPRGGALLNPGVQLAPDGPSFTAVALLALASLAGVFAVSGWMRRLLGAIIVVAGGWVCWQTISTGGPFDLLTGRGLALLGGLLFLAAGALIVVNAAALPTMGARYERANAERRSGDPDKDMWDGLSEGEDPTADGPRT</sequence>
<name>A0A7W7VH87_9PSEU</name>
<keyword evidence="2" id="KW-0812">Transmembrane</keyword>
<evidence type="ECO:0000313" key="3">
    <source>
        <dbReference type="EMBL" id="MBB4910257.1"/>
    </source>
</evidence>
<dbReference type="InterPro" id="IPR019051">
    <property type="entry name" value="Trp_biosyn_TM_oprn/chp"/>
</dbReference>
<dbReference type="Pfam" id="PF09534">
    <property type="entry name" value="Trp_oprn_chp"/>
    <property type="match status" value="2"/>
</dbReference>
<dbReference type="Proteomes" id="UP000520767">
    <property type="component" value="Unassembled WGS sequence"/>
</dbReference>
<protein>
    <recommendedName>
        <fullName evidence="5">Tryptophan-associated transmembrane protein</fullName>
    </recommendedName>
</protein>
<evidence type="ECO:0008006" key="5">
    <source>
        <dbReference type="Google" id="ProtNLM"/>
    </source>
</evidence>
<evidence type="ECO:0000256" key="2">
    <source>
        <dbReference type="SAM" id="Phobius"/>
    </source>
</evidence>
<evidence type="ECO:0000256" key="1">
    <source>
        <dbReference type="SAM" id="MobiDB-lite"/>
    </source>
</evidence>
<keyword evidence="4" id="KW-1185">Reference proteome</keyword>
<evidence type="ECO:0000313" key="4">
    <source>
        <dbReference type="Proteomes" id="UP000520767"/>
    </source>
</evidence>
<feature type="transmembrane region" description="Helical" evidence="2">
    <location>
        <begin position="112"/>
        <end position="134"/>
    </location>
</feature>
<accession>A0A7W7VH87</accession>
<organism evidence="3 4">
    <name type="scientific">Actinophytocola algeriensis</name>
    <dbReference type="NCBI Taxonomy" id="1768010"/>
    <lineage>
        <taxon>Bacteria</taxon>
        <taxon>Bacillati</taxon>
        <taxon>Actinomycetota</taxon>
        <taxon>Actinomycetes</taxon>
        <taxon>Pseudonocardiales</taxon>
        <taxon>Pseudonocardiaceae</taxon>
    </lineage>
</organism>
<feature type="transmembrane region" description="Helical" evidence="2">
    <location>
        <begin position="82"/>
        <end position="100"/>
    </location>
</feature>